<evidence type="ECO:0000256" key="7">
    <source>
        <dbReference type="ARBA" id="ARBA00022842"/>
    </source>
</evidence>
<feature type="binding site" evidence="11">
    <location>
        <begin position="79"/>
        <end position="80"/>
    </location>
    <ligand>
        <name>NAD(+)</name>
        <dbReference type="ChEBI" id="CHEBI:57540"/>
    </ligand>
</feature>
<dbReference type="InterPro" id="IPR010994">
    <property type="entry name" value="RuvA_2-like"/>
</dbReference>
<keyword evidence="11" id="KW-0464">Manganese</keyword>
<dbReference type="SUPFAM" id="SSF47781">
    <property type="entry name" value="RuvA domain 2-like"/>
    <property type="match status" value="1"/>
</dbReference>
<feature type="binding site" evidence="11">
    <location>
        <position position="170"/>
    </location>
    <ligand>
        <name>NAD(+)</name>
        <dbReference type="ChEBI" id="CHEBI:57540"/>
    </ligand>
</feature>
<dbReference type="Gene3D" id="2.40.50.140">
    <property type="entry name" value="Nucleic acid-binding proteins"/>
    <property type="match status" value="1"/>
</dbReference>
<evidence type="ECO:0000256" key="10">
    <source>
        <dbReference type="ARBA" id="ARBA00034005"/>
    </source>
</evidence>
<evidence type="ECO:0000256" key="2">
    <source>
        <dbReference type="ARBA" id="ARBA00022598"/>
    </source>
</evidence>
<dbReference type="Proteomes" id="UP000526501">
    <property type="component" value="Unassembled WGS sequence"/>
</dbReference>
<feature type="binding site" evidence="11">
    <location>
        <position position="312"/>
    </location>
    <ligand>
        <name>NAD(+)</name>
        <dbReference type="ChEBI" id="CHEBI:57540"/>
    </ligand>
</feature>
<comment type="cofactor">
    <cofactor evidence="11">
        <name>Mg(2+)</name>
        <dbReference type="ChEBI" id="CHEBI:18420"/>
    </cofactor>
    <cofactor evidence="11">
        <name>Mn(2+)</name>
        <dbReference type="ChEBI" id="CHEBI:29035"/>
    </cofactor>
</comment>
<dbReference type="CDD" id="cd17748">
    <property type="entry name" value="BRCT_DNA_ligase_like"/>
    <property type="match status" value="1"/>
</dbReference>
<evidence type="ECO:0000256" key="11">
    <source>
        <dbReference type="HAMAP-Rule" id="MF_01588"/>
    </source>
</evidence>
<dbReference type="GO" id="GO:0003911">
    <property type="term" value="F:DNA ligase (NAD+) activity"/>
    <property type="evidence" value="ECO:0007669"/>
    <property type="project" value="UniProtKB-UniRule"/>
</dbReference>
<gene>
    <name evidence="11 13" type="primary">ligA</name>
    <name evidence="13" type="ORF">H5P27_12560</name>
</gene>
<keyword evidence="14" id="KW-1185">Reference proteome</keyword>
<comment type="catalytic activity">
    <reaction evidence="10 11">
        <text>NAD(+) + (deoxyribonucleotide)n-3'-hydroxyl + 5'-phospho-(deoxyribonucleotide)m = (deoxyribonucleotide)n+m + AMP + beta-nicotinamide D-nucleotide.</text>
        <dbReference type="EC" id="6.5.1.2"/>
    </reaction>
</comment>
<reference evidence="13 14" key="1">
    <citation type="submission" date="2020-07" db="EMBL/GenBank/DDBJ databases">
        <authorList>
            <person name="Feng X."/>
        </authorList>
    </citation>
    <scope>NUCLEOTIDE SEQUENCE [LARGE SCALE GENOMIC DNA]</scope>
    <source>
        <strain evidence="13 14">JCM23202</strain>
    </source>
</reference>
<keyword evidence="5 11" id="KW-0227">DNA damage</keyword>
<feature type="binding site" evidence="11">
    <location>
        <position position="288"/>
    </location>
    <ligand>
        <name>NAD(+)</name>
        <dbReference type="ChEBI" id="CHEBI:57540"/>
    </ligand>
</feature>
<keyword evidence="2 11" id="KW-0436">Ligase</keyword>
<dbReference type="Gene3D" id="1.10.287.610">
    <property type="entry name" value="Helix hairpin bin"/>
    <property type="match status" value="1"/>
</dbReference>
<dbReference type="AlphaFoldDB" id="A0A7X1E911"/>
<keyword evidence="9 11" id="KW-0234">DNA repair</keyword>
<dbReference type="Gene3D" id="1.10.150.20">
    <property type="entry name" value="5' to 3' exonuclease, C-terminal subdomain"/>
    <property type="match status" value="1"/>
</dbReference>
<dbReference type="SMART" id="SM00292">
    <property type="entry name" value="BRCT"/>
    <property type="match status" value="1"/>
</dbReference>
<dbReference type="SMART" id="SM00532">
    <property type="entry name" value="LIGANc"/>
    <property type="match status" value="1"/>
</dbReference>
<dbReference type="InterPro" id="IPR013839">
    <property type="entry name" value="DNAligase_adenylation"/>
</dbReference>
<comment type="caution">
    <text evidence="13">The sequence shown here is derived from an EMBL/GenBank/DDBJ whole genome shotgun (WGS) entry which is preliminary data.</text>
</comment>
<dbReference type="CDD" id="cd00114">
    <property type="entry name" value="LIGANc"/>
    <property type="match status" value="1"/>
</dbReference>
<dbReference type="SUPFAM" id="SSF56091">
    <property type="entry name" value="DNA ligase/mRNA capping enzyme, catalytic domain"/>
    <property type="match status" value="1"/>
</dbReference>
<dbReference type="NCBIfam" id="NF005932">
    <property type="entry name" value="PRK07956.1"/>
    <property type="match status" value="1"/>
</dbReference>
<protein>
    <recommendedName>
        <fullName evidence="11">DNA ligase</fullName>
        <ecNumber evidence="11">6.5.1.2</ecNumber>
    </recommendedName>
    <alternativeName>
        <fullName evidence="11">Polydeoxyribonucleotide synthase [NAD(+)]</fullName>
    </alternativeName>
</protein>
<proteinExistence type="inferred from homology"/>
<dbReference type="InterPro" id="IPR018239">
    <property type="entry name" value="DNA_ligase_AS"/>
</dbReference>
<dbReference type="InterPro" id="IPR036420">
    <property type="entry name" value="BRCT_dom_sf"/>
</dbReference>
<evidence type="ECO:0000256" key="8">
    <source>
        <dbReference type="ARBA" id="ARBA00023027"/>
    </source>
</evidence>
<dbReference type="GO" id="GO:0046872">
    <property type="term" value="F:metal ion binding"/>
    <property type="evidence" value="ECO:0007669"/>
    <property type="project" value="UniProtKB-KW"/>
</dbReference>
<feature type="binding site" evidence="11">
    <location>
        <position position="406"/>
    </location>
    <ligand>
        <name>Zn(2+)</name>
        <dbReference type="ChEBI" id="CHEBI:29105"/>
    </ligand>
</feature>
<sequence>MPILSIQDRIEALKAEIAYHDELYYQKATPEISDAEYDLLKEKLRSLEQLYSEELTVDTIGDDRQAGVNESKHGAPMLSLEKAYSKSELRDFYDKVVGSSRGEEVSLLVEPKVDGVAVSLVYENGVFARALSRGNGKVGEDVSQAVMEIEGLPLNLAGDIIPRRIELRGEVYLSFEDFRKVNEARLRSGEKPFSHPRNLAAGSLKLKDVEKIRKRDLSLVVFGLGDFSPIHLRPSTQWEFYKLLEKWGFETLQPVVQVSGYESLAEAVELSQSERLMYPFPTDGTVIKVSSFGQQERLGVSRYAPNWALAYKSVGSMHRTRLLEIIPQVGKTGLVTPVAHLEEIEIGGSRVSRASLHSFRFVEEKDLREGDFVFVKKAGEIIPQVTGVDLASRSPSSPYWQAPEYCSACGSKFVRKEGQVKVYCPDVSCPERLKQRLLHFVSKSAMDIEGWGEATLSELVKTGKLASISDLFVLQDEDLVQLPHLSDESAARMMESLEKCQERSFARLVYGLAIPEIGLVRSGKVASALGDLAHFAEWAEQGCPSGDLELKQRTQRALQQHFDSPVFRKEILALFDLGLGNGISETKDFSDTSNISGKVFVFTGRLESFSRTEALALVREKGGLTRSNISRKCDYLVVGSDLGSKVKAARELGITTIDEAEFLALLSP</sequence>
<feature type="binding site" evidence="11">
    <location>
        <position position="110"/>
    </location>
    <ligand>
        <name>NAD(+)</name>
        <dbReference type="ChEBI" id="CHEBI:57540"/>
    </ligand>
</feature>
<dbReference type="HAMAP" id="MF_01588">
    <property type="entry name" value="DNA_ligase_A"/>
    <property type="match status" value="1"/>
</dbReference>
<evidence type="ECO:0000256" key="4">
    <source>
        <dbReference type="ARBA" id="ARBA00022723"/>
    </source>
</evidence>
<dbReference type="PROSITE" id="PS01055">
    <property type="entry name" value="DNA_LIGASE_N1"/>
    <property type="match status" value="1"/>
</dbReference>
<dbReference type="InterPro" id="IPR001357">
    <property type="entry name" value="BRCT_dom"/>
</dbReference>
<dbReference type="InterPro" id="IPR004150">
    <property type="entry name" value="NAD_DNA_ligase_OB"/>
</dbReference>
<keyword evidence="4 11" id="KW-0479">Metal-binding</keyword>
<evidence type="ECO:0000313" key="14">
    <source>
        <dbReference type="Proteomes" id="UP000526501"/>
    </source>
</evidence>
<feature type="binding site" evidence="11">
    <location>
        <begin position="34"/>
        <end position="38"/>
    </location>
    <ligand>
        <name>NAD(+)</name>
        <dbReference type="ChEBI" id="CHEBI:57540"/>
    </ligand>
</feature>
<dbReference type="Gene3D" id="3.30.470.30">
    <property type="entry name" value="DNA ligase/mRNA capping enzyme"/>
    <property type="match status" value="1"/>
</dbReference>
<keyword evidence="3 11" id="KW-0235">DNA replication</keyword>
<dbReference type="Gene3D" id="3.40.50.10190">
    <property type="entry name" value="BRCT domain"/>
    <property type="match status" value="1"/>
</dbReference>
<dbReference type="InterPro" id="IPR001679">
    <property type="entry name" value="DNA_ligase"/>
</dbReference>
<evidence type="ECO:0000259" key="12">
    <source>
        <dbReference type="PROSITE" id="PS50172"/>
    </source>
</evidence>
<dbReference type="EC" id="6.5.1.2" evidence="11"/>
<feature type="active site" description="N6-AMP-lysine intermediate" evidence="11">
    <location>
        <position position="112"/>
    </location>
</feature>
<evidence type="ECO:0000256" key="3">
    <source>
        <dbReference type="ARBA" id="ARBA00022705"/>
    </source>
</evidence>
<name>A0A7X1E911_9BACT</name>
<dbReference type="RefSeq" id="WP_185660746.1">
    <property type="nucleotide sequence ID" value="NZ_CAWPOO010000012.1"/>
</dbReference>
<dbReference type="GO" id="GO:0006281">
    <property type="term" value="P:DNA repair"/>
    <property type="evidence" value="ECO:0007669"/>
    <property type="project" value="UniProtKB-KW"/>
</dbReference>
<feature type="binding site" evidence="11">
    <location>
        <position position="409"/>
    </location>
    <ligand>
        <name>Zn(2+)</name>
        <dbReference type="ChEBI" id="CHEBI:29105"/>
    </ligand>
</feature>
<dbReference type="Pfam" id="PF03120">
    <property type="entry name" value="OB_DNA_ligase"/>
    <property type="match status" value="1"/>
</dbReference>
<dbReference type="GO" id="GO:0006260">
    <property type="term" value="P:DNA replication"/>
    <property type="evidence" value="ECO:0007669"/>
    <property type="project" value="UniProtKB-KW"/>
</dbReference>
<feature type="binding site" evidence="11">
    <location>
        <position position="133"/>
    </location>
    <ligand>
        <name>NAD(+)</name>
        <dbReference type="ChEBI" id="CHEBI:57540"/>
    </ligand>
</feature>
<dbReference type="SUPFAM" id="SSF50249">
    <property type="entry name" value="Nucleic acid-binding proteins"/>
    <property type="match status" value="1"/>
</dbReference>
<dbReference type="InterPro" id="IPR013840">
    <property type="entry name" value="DNAligase_N"/>
</dbReference>
<dbReference type="Pfam" id="PF01653">
    <property type="entry name" value="DNA_ligase_aden"/>
    <property type="match status" value="1"/>
</dbReference>
<dbReference type="PROSITE" id="PS50172">
    <property type="entry name" value="BRCT"/>
    <property type="match status" value="1"/>
</dbReference>
<evidence type="ECO:0000256" key="9">
    <source>
        <dbReference type="ARBA" id="ARBA00023204"/>
    </source>
</evidence>
<dbReference type="EMBL" id="JACHVC010000012">
    <property type="protein sequence ID" value="MBC2606876.1"/>
    <property type="molecule type" value="Genomic_DNA"/>
</dbReference>
<dbReference type="Pfam" id="PF00533">
    <property type="entry name" value="BRCT"/>
    <property type="match status" value="1"/>
</dbReference>
<dbReference type="PIRSF" id="PIRSF001604">
    <property type="entry name" value="LigA"/>
    <property type="match status" value="1"/>
</dbReference>
<accession>A0A7X1E911</accession>
<keyword evidence="7 11" id="KW-0460">Magnesium</keyword>
<feature type="binding site" evidence="11">
    <location>
        <position position="424"/>
    </location>
    <ligand>
        <name>Zn(2+)</name>
        <dbReference type="ChEBI" id="CHEBI:29105"/>
    </ligand>
</feature>
<dbReference type="NCBIfam" id="TIGR00575">
    <property type="entry name" value="dnlj"/>
    <property type="match status" value="1"/>
</dbReference>
<feature type="binding site" evidence="11">
    <location>
        <position position="429"/>
    </location>
    <ligand>
        <name>Zn(2+)</name>
        <dbReference type="ChEBI" id="CHEBI:29105"/>
    </ligand>
</feature>
<evidence type="ECO:0000313" key="13">
    <source>
        <dbReference type="EMBL" id="MBC2606876.1"/>
    </source>
</evidence>
<keyword evidence="6 11" id="KW-0862">Zinc</keyword>
<comment type="function">
    <text evidence="1 11">DNA ligase that catalyzes the formation of phosphodiester linkages between 5'-phosphoryl and 3'-hydroxyl groups in double-stranded DNA using NAD as a coenzyme and as the energy source for the reaction. It is essential for DNA replication and repair of damaged DNA.</text>
</comment>
<evidence type="ECO:0000256" key="6">
    <source>
        <dbReference type="ARBA" id="ARBA00022833"/>
    </source>
</evidence>
<keyword evidence="8 11" id="KW-0520">NAD</keyword>
<feature type="domain" description="BRCT" evidence="12">
    <location>
        <begin position="590"/>
        <end position="668"/>
    </location>
</feature>
<organism evidence="13 14">
    <name type="scientific">Pelagicoccus albus</name>
    <dbReference type="NCBI Taxonomy" id="415222"/>
    <lineage>
        <taxon>Bacteria</taxon>
        <taxon>Pseudomonadati</taxon>
        <taxon>Verrucomicrobiota</taxon>
        <taxon>Opitutia</taxon>
        <taxon>Puniceicoccales</taxon>
        <taxon>Pelagicoccaceae</taxon>
        <taxon>Pelagicoccus</taxon>
    </lineage>
</organism>
<evidence type="ECO:0000256" key="5">
    <source>
        <dbReference type="ARBA" id="ARBA00022763"/>
    </source>
</evidence>
<evidence type="ECO:0000256" key="1">
    <source>
        <dbReference type="ARBA" id="ARBA00004067"/>
    </source>
</evidence>
<comment type="similarity">
    <text evidence="11">Belongs to the NAD-dependent DNA ligase family. LigA subfamily.</text>
</comment>
<dbReference type="SUPFAM" id="SSF52113">
    <property type="entry name" value="BRCT domain"/>
    <property type="match status" value="1"/>
</dbReference>
<dbReference type="InterPro" id="IPR012340">
    <property type="entry name" value="NA-bd_OB-fold"/>
</dbReference>